<dbReference type="CDD" id="cd04164">
    <property type="entry name" value="trmE"/>
    <property type="match status" value="1"/>
</dbReference>
<evidence type="ECO:0000256" key="9">
    <source>
        <dbReference type="ARBA" id="ARBA00023134"/>
    </source>
</evidence>
<keyword evidence="14" id="KW-1185">Reference proteome</keyword>
<feature type="binding site" evidence="10">
    <location>
        <begin position="230"/>
        <end position="235"/>
    </location>
    <ligand>
        <name>GTP</name>
        <dbReference type="ChEBI" id="CHEBI:37565"/>
    </ligand>
</feature>
<dbReference type="EMBL" id="CGIH01000012">
    <property type="protein sequence ID" value="CFX25344.1"/>
    <property type="molecule type" value="Genomic_DNA"/>
</dbReference>
<dbReference type="NCBIfam" id="TIGR00231">
    <property type="entry name" value="small_GTP"/>
    <property type="match status" value="1"/>
</dbReference>
<feature type="binding site" evidence="10">
    <location>
        <position position="458"/>
    </location>
    <ligand>
        <name>(6S)-5-formyl-5,6,7,8-tetrahydrofolate</name>
        <dbReference type="ChEBI" id="CHEBI:57457"/>
    </ligand>
</feature>
<reference evidence="13 14" key="1">
    <citation type="submission" date="2015-03" db="EMBL/GenBank/DDBJ databases">
        <authorList>
            <person name="Murphy D."/>
        </authorList>
    </citation>
    <scope>NUCLEOTIDE SEQUENCE [LARGE SCALE GENOMIC DNA]</scope>
    <source>
        <strain evidence="13 14">OL-4</strain>
    </source>
</reference>
<dbReference type="STRING" id="690567.854"/>
<feature type="binding site" evidence="10">
    <location>
        <begin position="274"/>
        <end position="277"/>
    </location>
    <ligand>
        <name>GTP</name>
        <dbReference type="ChEBI" id="CHEBI:37565"/>
    </ligand>
</feature>
<dbReference type="GO" id="GO:0005829">
    <property type="term" value="C:cytosol"/>
    <property type="evidence" value="ECO:0007669"/>
    <property type="project" value="TreeGrafter"/>
</dbReference>
<accession>A0A0E4GCV0</accession>
<feature type="binding site" evidence="10">
    <location>
        <position position="251"/>
    </location>
    <ligand>
        <name>K(+)</name>
        <dbReference type="ChEBI" id="CHEBI:29103"/>
    </ligand>
</feature>
<evidence type="ECO:0000313" key="14">
    <source>
        <dbReference type="Proteomes" id="UP000045545"/>
    </source>
</evidence>
<dbReference type="GO" id="GO:0005525">
    <property type="term" value="F:GTP binding"/>
    <property type="evidence" value="ECO:0007669"/>
    <property type="project" value="UniProtKB-UniRule"/>
</dbReference>
<feature type="domain" description="TrmE-type G" evidence="12">
    <location>
        <begin position="220"/>
        <end position="380"/>
    </location>
</feature>
<dbReference type="SUPFAM" id="SSF52540">
    <property type="entry name" value="P-loop containing nucleoside triphosphate hydrolases"/>
    <property type="match status" value="1"/>
</dbReference>
<dbReference type="Gene3D" id="3.30.1360.120">
    <property type="entry name" value="Probable tRNA modification gtpase trme, domain 1"/>
    <property type="match status" value="1"/>
</dbReference>
<dbReference type="PROSITE" id="PS51709">
    <property type="entry name" value="G_TRME"/>
    <property type="match status" value="1"/>
</dbReference>
<keyword evidence="9 10" id="KW-0342">GTP-binding</keyword>
<feature type="binding site" evidence="10">
    <location>
        <position position="255"/>
    </location>
    <ligand>
        <name>Mg(2+)</name>
        <dbReference type="ChEBI" id="CHEBI:18420"/>
    </ligand>
</feature>
<evidence type="ECO:0000256" key="2">
    <source>
        <dbReference type="ARBA" id="ARBA00022490"/>
    </source>
</evidence>
<dbReference type="Pfam" id="PF10396">
    <property type="entry name" value="TrmE_N"/>
    <property type="match status" value="1"/>
</dbReference>
<dbReference type="InterPro" id="IPR025867">
    <property type="entry name" value="MnmE_helical"/>
</dbReference>
<feature type="binding site" evidence="10">
    <location>
        <position position="21"/>
    </location>
    <ligand>
        <name>(6S)-5-formyl-5,6,7,8-tetrahydrofolate</name>
        <dbReference type="ChEBI" id="CHEBI:57457"/>
    </ligand>
</feature>
<dbReference type="GO" id="GO:0030488">
    <property type="term" value="P:tRNA methylation"/>
    <property type="evidence" value="ECO:0007669"/>
    <property type="project" value="TreeGrafter"/>
</dbReference>
<dbReference type="GO" id="GO:0046872">
    <property type="term" value="F:metal ion binding"/>
    <property type="evidence" value="ECO:0007669"/>
    <property type="project" value="UniProtKB-KW"/>
</dbReference>
<comment type="subcellular location">
    <subcellularLocation>
        <location evidence="10">Cytoplasm</location>
    </subcellularLocation>
</comment>
<comment type="caution">
    <text evidence="10">Lacks conserved residue(s) required for the propagation of feature annotation.</text>
</comment>
<feature type="binding site" evidence="10">
    <location>
        <position position="254"/>
    </location>
    <ligand>
        <name>K(+)</name>
        <dbReference type="ChEBI" id="CHEBI:29103"/>
    </ligand>
</feature>
<dbReference type="Pfam" id="PF12631">
    <property type="entry name" value="MnmE_helical"/>
    <property type="match status" value="1"/>
</dbReference>
<dbReference type="EC" id="3.6.-.-" evidence="10"/>
<name>A0A0E4GCV0_9FIRM</name>
<feature type="binding site" evidence="10">
    <location>
        <position position="230"/>
    </location>
    <ligand>
        <name>K(+)</name>
        <dbReference type="ChEBI" id="CHEBI:29103"/>
    </ligand>
</feature>
<dbReference type="RefSeq" id="WP_046496193.1">
    <property type="nucleotide sequence ID" value="NZ_CGIH01000012.1"/>
</dbReference>
<evidence type="ECO:0000256" key="6">
    <source>
        <dbReference type="ARBA" id="ARBA00022801"/>
    </source>
</evidence>
<dbReference type="Proteomes" id="UP000045545">
    <property type="component" value="Unassembled WGS sequence"/>
</dbReference>
<evidence type="ECO:0000256" key="10">
    <source>
        <dbReference type="HAMAP-Rule" id="MF_00379"/>
    </source>
</evidence>
<evidence type="ECO:0000313" key="13">
    <source>
        <dbReference type="EMBL" id="CFX25344.1"/>
    </source>
</evidence>
<dbReference type="NCBIfam" id="TIGR00450">
    <property type="entry name" value="mnmE_trmE_thdF"/>
    <property type="match status" value="1"/>
</dbReference>
<gene>
    <name evidence="10" type="primary">mnmE</name>
    <name evidence="10" type="synonym">trmE</name>
    <name evidence="13" type="ORF">854</name>
</gene>
<comment type="cofactor">
    <cofactor evidence="10">
        <name>K(+)</name>
        <dbReference type="ChEBI" id="CHEBI:29103"/>
    </cofactor>
    <text evidence="10">Binds 1 potassium ion per subunit.</text>
</comment>
<protein>
    <recommendedName>
        <fullName evidence="10">tRNA modification GTPase MnmE</fullName>
        <ecNumber evidence="10">3.6.-.-</ecNumber>
    </recommendedName>
</protein>
<dbReference type="GO" id="GO:0042802">
    <property type="term" value="F:identical protein binding"/>
    <property type="evidence" value="ECO:0007669"/>
    <property type="project" value="UniProtKB-ARBA"/>
</dbReference>
<evidence type="ECO:0000256" key="1">
    <source>
        <dbReference type="ARBA" id="ARBA00011043"/>
    </source>
</evidence>
<keyword evidence="4 10" id="KW-0479">Metal-binding</keyword>
<evidence type="ECO:0000256" key="11">
    <source>
        <dbReference type="RuleBase" id="RU003313"/>
    </source>
</evidence>
<dbReference type="FunFam" id="3.40.50.300:FF:000494">
    <property type="entry name" value="tRNA modification GTPase MnmE"/>
    <property type="match status" value="1"/>
</dbReference>
<dbReference type="InterPro" id="IPR027368">
    <property type="entry name" value="MnmE_dom2"/>
</dbReference>
<keyword evidence="5 10" id="KW-0547">Nucleotide-binding</keyword>
<feature type="binding site" evidence="10">
    <location>
        <position position="234"/>
    </location>
    <ligand>
        <name>Mg(2+)</name>
        <dbReference type="ChEBI" id="CHEBI:18420"/>
    </ligand>
</feature>
<dbReference type="InterPro" id="IPR018948">
    <property type="entry name" value="GTP-bd_TrmE_N"/>
</dbReference>
<dbReference type="InterPro" id="IPR006073">
    <property type="entry name" value="GTP-bd"/>
</dbReference>
<organism evidence="13 14">
    <name type="scientific">Syntrophomonas zehnderi OL-4</name>
    <dbReference type="NCBI Taxonomy" id="690567"/>
    <lineage>
        <taxon>Bacteria</taxon>
        <taxon>Bacillati</taxon>
        <taxon>Bacillota</taxon>
        <taxon>Clostridia</taxon>
        <taxon>Eubacteriales</taxon>
        <taxon>Syntrophomonadaceae</taxon>
        <taxon>Syntrophomonas</taxon>
    </lineage>
</organism>
<proteinExistence type="inferred from homology"/>
<evidence type="ECO:0000256" key="3">
    <source>
        <dbReference type="ARBA" id="ARBA00022694"/>
    </source>
</evidence>
<keyword evidence="6 10" id="KW-0378">Hydrolase</keyword>
<dbReference type="PANTHER" id="PTHR42714:SF2">
    <property type="entry name" value="TRNA MODIFICATION GTPASE GTPBP3, MITOCHONDRIAL"/>
    <property type="match status" value="1"/>
</dbReference>
<dbReference type="Gene3D" id="1.20.120.430">
    <property type="entry name" value="tRNA modification GTPase MnmE domain 2"/>
    <property type="match status" value="1"/>
</dbReference>
<keyword evidence="8 10" id="KW-0630">Potassium</keyword>
<feature type="binding site" evidence="10">
    <location>
        <position position="125"/>
    </location>
    <ligand>
        <name>(6S)-5-formyl-5,6,7,8-tetrahydrofolate</name>
        <dbReference type="ChEBI" id="CHEBI:57457"/>
    </ligand>
</feature>
<keyword evidence="2 10" id="KW-0963">Cytoplasm</keyword>
<dbReference type="FunFam" id="3.30.1360.120:FF:000003">
    <property type="entry name" value="tRNA modification GTPase MnmE"/>
    <property type="match status" value="1"/>
</dbReference>
<dbReference type="CDD" id="cd14858">
    <property type="entry name" value="TrmE_N"/>
    <property type="match status" value="1"/>
</dbReference>
<dbReference type="InterPro" id="IPR027266">
    <property type="entry name" value="TrmE/GcvT-like"/>
</dbReference>
<keyword evidence="7 10" id="KW-0460">Magnesium</keyword>
<dbReference type="GO" id="GO:0002098">
    <property type="term" value="P:tRNA wobble uridine modification"/>
    <property type="evidence" value="ECO:0007669"/>
    <property type="project" value="TreeGrafter"/>
</dbReference>
<dbReference type="InterPro" id="IPR031168">
    <property type="entry name" value="G_TrmE"/>
</dbReference>
<feature type="binding site" evidence="10">
    <location>
        <position position="86"/>
    </location>
    <ligand>
        <name>(6S)-5-formyl-5,6,7,8-tetrahydrofolate</name>
        <dbReference type="ChEBI" id="CHEBI:57457"/>
    </ligand>
</feature>
<dbReference type="Gene3D" id="3.40.50.300">
    <property type="entry name" value="P-loop containing nucleotide triphosphate hydrolases"/>
    <property type="match status" value="1"/>
</dbReference>
<dbReference type="GO" id="GO:0003924">
    <property type="term" value="F:GTPase activity"/>
    <property type="evidence" value="ECO:0007669"/>
    <property type="project" value="UniProtKB-UniRule"/>
</dbReference>
<evidence type="ECO:0000256" key="8">
    <source>
        <dbReference type="ARBA" id="ARBA00022958"/>
    </source>
</evidence>
<evidence type="ECO:0000256" key="5">
    <source>
        <dbReference type="ARBA" id="ARBA00022741"/>
    </source>
</evidence>
<dbReference type="InterPro" id="IPR004520">
    <property type="entry name" value="GTPase_MnmE"/>
</dbReference>
<dbReference type="HAMAP" id="MF_00379">
    <property type="entry name" value="GTPase_MnmE"/>
    <property type="match status" value="1"/>
</dbReference>
<dbReference type="Pfam" id="PF01926">
    <property type="entry name" value="MMR_HSR1"/>
    <property type="match status" value="1"/>
</dbReference>
<keyword evidence="3 10" id="KW-0819">tRNA processing</keyword>
<comment type="similarity">
    <text evidence="1 10 11">Belongs to the TRAFAC class TrmE-Era-EngA-EngB-Septin-like GTPase superfamily. TrmE GTPase family.</text>
</comment>
<feature type="binding site" evidence="10">
    <location>
        <begin position="249"/>
        <end position="255"/>
    </location>
    <ligand>
        <name>GTP</name>
        <dbReference type="ChEBI" id="CHEBI:37565"/>
    </ligand>
</feature>
<dbReference type="OrthoDB" id="9805918at2"/>
<dbReference type="InterPro" id="IPR005225">
    <property type="entry name" value="Small_GTP-bd"/>
</dbReference>
<evidence type="ECO:0000256" key="7">
    <source>
        <dbReference type="ARBA" id="ARBA00022842"/>
    </source>
</evidence>
<evidence type="ECO:0000259" key="12">
    <source>
        <dbReference type="PROSITE" id="PS51709"/>
    </source>
</evidence>
<dbReference type="PANTHER" id="PTHR42714">
    <property type="entry name" value="TRNA MODIFICATION GTPASE GTPBP3"/>
    <property type="match status" value="1"/>
</dbReference>
<comment type="subunit">
    <text evidence="10">Homodimer. Heterotetramer of two MnmE and two MnmG subunits.</text>
</comment>
<evidence type="ECO:0000256" key="4">
    <source>
        <dbReference type="ARBA" id="ARBA00022723"/>
    </source>
</evidence>
<dbReference type="InterPro" id="IPR027417">
    <property type="entry name" value="P-loop_NTPase"/>
</dbReference>
<comment type="function">
    <text evidence="10">Exhibits a very high intrinsic GTPase hydrolysis rate. Involved in the addition of a carboxymethylaminomethyl (cmnm) group at the wobble position (U34) of certain tRNAs, forming tRNA-cmnm(5)s(2)U34.</text>
</comment>
<dbReference type="AlphaFoldDB" id="A0A0E4GCV0"/>
<feature type="binding site" evidence="10">
    <location>
        <position position="249"/>
    </location>
    <ligand>
        <name>K(+)</name>
        <dbReference type="ChEBI" id="CHEBI:29103"/>
    </ligand>
</feature>
<sequence length="458" mass="50455">MSDRIVAISTPPGEGAVGIVRLSGSGVVETVSGFFHPYNKDLPLTLRNNFSLNLGWLLDLEGEKIDEVLVSVMRAPHSYTGEDVVEINCHGGSLAIRRCLKRCLDTGVRLAEPGEFTKRAFLNDRLELSQAEAVIDIIRAKTDRGLKLAVQQLGGRQGQLIADLEEQLLHLNAMLEASLDFPDEVGDLDDAEARRILESCINKIKQLLKAGQRAEVYRDGINMVICGKPNVGKSSLLNALAQKERAIVTDIPGTTRDVIEEYINIRGIPVKIVDTAGIRETEDLVELIGVQKSKEVIENADLVLFMVDFSAGISDEDMDIFAGIPAEKMIVLVNKEDIEDKKISPAELREKFQNMTVIKSSVKMETGLDELEQAVYDLVLGTETMHDGLEIMINLRQKLALQNSLAHMQAALEALGTMPLDCLGVDIWGALERLGELSGKSLKEDIIDRIFHDFCIGK</sequence>